<feature type="transmembrane region" description="Helical" evidence="2">
    <location>
        <begin position="677"/>
        <end position="707"/>
    </location>
</feature>
<feature type="transmembrane region" description="Helical" evidence="2">
    <location>
        <begin position="639"/>
        <end position="657"/>
    </location>
</feature>
<sequence length="814" mass="92814">MSDFATVHASFYLCLDRTQVCTDSSKLNLAGLGIVPEELTEDNYETWKNCLKNYLVGNGLWGVVSGKETEPGKRNEQELEEWKKKSKQEHEEWKEKHKQEHEEWKKKNALALHAIQLSCGPAMYSKFEQAHISAEYAWNHLVERAWGRGRGRQPAPILDHDEESPVESNGSREHHGYEDLYRLIEEGNWHATRNIIQQNERAKKAIVSSHKDTALHIATLSGHIHIAEKLVEMMDPEDLEKINEYGATALTLAAICGATKLAKAMVQKNKNLVTITNPDHKDGQLPVIVAALYGQKQMVQYLYEVTPKDELSPEKGENGATLLNCLITAEIYDVASMLLKRYQKLGVTPDHSGNYTLRILAHKPSAFPSGTKLTFWEKWIYDCVRVHSPWDSHHDKENEEMQSHINIEVHESSVEDQMIGTGHGGLITRVLQVVRKLGWVILQFLVPEINHIHHRKLVHVEVVKLLSVVFEEVQRLSKSQLEKMDFDKIIYDSVKHGILEFIKEMIKYKPDIIWREDKKGRAIFSHAIVLRQEKIFSLVYTLGTKKSIMARRHDIFKNNYLHLAAKLSPPSQLQRVSGAALQMQRELQWFKEVESIVQPKLKEEVNEYNKTPEMLFTDEHKKLAKEAESWMKSTAGSSMIVGTLIAAVMFTTAFTVPGGNRNDNGMPTMLETQRRPFIIFMVSNALSMFSSSTSLLMFLGILTARYAEEDFLKSLPTKLIFGLTCLFFSIVTMMGSFGSALYLILHDQLSWVTIPIIVLSTIPIVLFSFLQFPLLIEMTNRTYGSGIFDKPKKNSVFAKIQACSVGWNRFSGQH</sequence>
<evidence type="ECO:0000256" key="2">
    <source>
        <dbReference type="SAM" id="Phobius"/>
    </source>
</evidence>
<protein>
    <submittedName>
        <fullName evidence="5">Ankyrin repeat family protein</fullName>
    </submittedName>
</protein>
<gene>
    <name evidence="5" type="ORF">Fot_05181</name>
</gene>
<evidence type="ECO:0000313" key="5">
    <source>
        <dbReference type="EMBL" id="KAL2551562.1"/>
    </source>
</evidence>
<evidence type="ECO:0000259" key="4">
    <source>
        <dbReference type="Pfam" id="PF13962"/>
    </source>
</evidence>
<accession>A0ABD1WPE1</accession>
<feature type="domain" description="PGG" evidence="4">
    <location>
        <begin position="629"/>
        <end position="743"/>
    </location>
</feature>
<feature type="region of interest" description="Disordered" evidence="1">
    <location>
        <begin position="153"/>
        <end position="173"/>
    </location>
</feature>
<evidence type="ECO:0000256" key="1">
    <source>
        <dbReference type="SAM" id="MobiDB-lite"/>
    </source>
</evidence>
<dbReference type="Pfam" id="PF12796">
    <property type="entry name" value="Ank_2"/>
    <property type="match status" value="1"/>
</dbReference>
<dbReference type="PANTHER" id="PTHR24177">
    <property type="entry name" value="CASKIN"/>
    <property type="match status" value="1"/>
</dbReference>
<feature type="transmembrane region" description="Helical" evidence="2">
    <location>
        <begin position="751"/>
        <end position="776"/>
    </location>
</feature>
<name>A0ABD1WPE1_9LAMI</name>
<dbReference type="Proteomes" id="UP001604277">
    <property type="component" value="Unassembled WGS sequence"/>
</dbReference>
<keyword evidence="6" id="KW-1185">Reference proteome</keyword>
<dbReference type="SMART" id="SM00248">
    <property type="entry name" value="ANK"/>
    <property type="match status" value="4"/>
</dbReference>
<comment type="caution">
    <text evidence="5">The sequence shown here is derived from an EMBL/GenBank/DDBJ whole genome shotgun (WGS) entry which is preliminary data.</text>
</comment>
<dbReference type="InterPro" id="IPR036770">
    <property type="entry name" value="Ankyrin_rpt-contain_sf"/>
</dbReference>
<dbReference type="EMBL" id="JBFOLJ010000002">
    <property type="protein sequence ID" value="KAL2551562.1"/>
    <property type="molecule type" value="Genomic_DNA"/>
</dbReference>
<dbReference type="PANTHER" id="PTHR24177:SF335">
    <property type="entry name" value="PGG DOMAIN-CONTAINING PROTEIN"/>
    <property type="match status" value="1"/>
</dbReference>
<dbReference type="InterPro" id="IPR026961">
    <property type="entry name" value="PGG_dom"/>
</dbReference>
<proteinExistence type="predicted"/>
<dbReference type="Pfam" id="PF13962">
    <property type="entry name" value="PGG"/>
    <property type="match status" value="1"/>
</dbReference>
<keyword evidence="2" id="KW-0472">Membrane</keyword>
<dbReference type="InterPro" id="IPR002110">
    <property type="entry name" value="Ankyrin_rpt"/>
</dbReference>
<keyword evidence="2" id="KW-0812">Transmembrane</keyword>
<dbReference type="InterPro" id="IPR025314">
    <property type="entry name" value="DUF4219"/>
</dbReference>
<evidence type="ECO:0000313" key="6">
    <source>
        <dbReference type="Proteomes" id="UP001604277"/>
    </source>
</evidence>
<feature type="transmembrane region" description="Helical" evidence="2">
    <location>
        <begin position="719"/>
        <end position="745"/>
    </location>
</feature>
<evidence type="ECO:0000259" key="3">
    <source>
        <dbReference type="Pfam" id="PF13961"/>
    </source>
</evidence>
<dbReference type="SUPFAM" id="SSF48403">
    <property type="entry name" value="Ankyrin repeat"/>
    <property type="match status" value="1"/>
</dbReference>
<dbReference type="AlphaFoldDB" id="A0ABD1WPE1"/>
<organism evidence="5 6">
    <name type="scientific">Forsythia ovata</name>
    <dbReference type="NCBI Taxonomy" id="205694"/>
    <lineage>
        <taxon>Eukaryota</taxon>
        <taxon>Viridiplantae</taxon>
        <taxon>Streptophyta</taxon>
        <taxon>Embryophyta</taxon>
        <taxon>Tracheophyta</taxon>
        <taxon>Spermatophyta</taxon>
        <taxon>Magnoliopsida</taxon>
        <taxon>eudicotyledons</taxon>
        <taxon>Gunneridae</taxon>
        <taxon>Pentapetalae</taxon>
        <taxon>asterids</taxon>
        <taxon>lamiids</taxon>
        <taxon>Lamiales</taxon>
        <taxon>Oleaceae</taxon>
        <taxon>Forsythieae</taxon>
        <taxon>Forsythia</taxon>
    </lineage>
</organism>
<keyword evidence="2" id="KW-1133">Transmembrane helix</keyword>
<dbReference type="Pfam" id="PF13961">
    <property type="entry name" value="DUF4219"/>
    <property type="match status" value="1"/>
</dbReference>
<dbReference type="Gene3D" id="1.25.40.20">
    <property type="entry name" value="Ankyrin repeat-containing domain"/>
    <property type="match status" value="1"/>
</dbReference>
<feature type="domain" description="DUF4219" evidence="3">
    <location>
        <begin position="39"/>
        <end position="65"/>
    </location>
</feature>
<reference evidence="6" key="1">
    <citation type="submission" date="2024-07" db="EMBL/GenBank/DDBJ databases">
        <title>Two chromosome-level genome assemblies of Korean endemic species Abeliophyllum distichum and Forsythia ovata (Oleaceae).</title>
        <authorList>
            <person name="Jang H."/>
        </authorList>
    </citation>
    <scope>NUCLEOTIDE SEQUENCE [LARGE SCALE GENOMIC DNA]</scope>
</reference>
<feature type="region of interest" description="Disordered" evidence="1">
    <location>
        <begin position="67"/>
        <end position="100"/>
    </location>
</feature>